<feature type="domain" description="Mur ligase N-terminal catalytic" evidence="9">
    <location>
        <begin position="31"/>
        <end position="104"/>
    </location>
</feature>
<dbReference type="SUPFAM" id="SSF53244">
    <property type="entry name" value="MurD-like peptide ligases, peptide-binding domain"/>
    <property type="match status" value="1"/>
</dbReference>
<feature type="binding site" evidence="7">
    <location>
        <position position="187"/>
    </location>
    <ligand>
        <name>UDP-N-acetyl-alpha-D-muramoyl-L-alanyl-D-glutamate</name>
        <dbReference type="ChEBI" id="CHEBI:83900"/>
    </ligand>
</feature>
<evidence type="ECO:0000256" key="1">
    <source>
        <dbReference type="ARBA" id="ARBA00005898"/>
    </source>
</evidence>
<gene>
    <name evidence="7" type="primary">murE</name>
    <name evidence="12" type="ORF">B9J77_04720</name>
</gene>
<feature type="domain" description="Mur ligase central" evidence="11">
    <location>
        <begin position="116"/>
        <end position="315"/>
    </location>
</feature>
<dbReference type="Pfam" id="PF02875">
    <property type="entry name" value="Mur_ligase_C"/>
    <property type="match status" value="1"/>
</dbReference>
<dbReference type="NCBIfam" id="NF001126">
    <property type="entry name" value="PRK00139.1-4"/>
    <property type="match status" value="1"/>
</dbReference>
<feature type="binding site" evidence="7">
    <location>
        <position position="193"/>
    </location>
    <ligand>
        <name>UDP-N-acetyl-alpha-D-muramoyl-L-alanyl-D-glutamate</name>
        <dbReference type="ChEBI" id="CHEBI:83900"/>
    </ligand>
</feature>
<keyword evidence="7" id="KW-0547">Nucleotide-binding</keyword>
<dbReference type="Pfam" id="PF08245">
    <property type="entry name" value="Mur_ligase_M"/>
    <property type="match status" value="1"/>
</dbReference>
<evidence type="ECO:0000256" key="7">
    <source>
        <dbReference type="HAMAP-Rule" id="MF_00208"/>
    </source>
</evidence>
<dbReference type="Pfam" id="PF01225">
    <property type="entry name" value="Mur_ligase"/>
    <property type="match status" value="1"/>
</dbReference>
<dbReference type="AlphaFoldDB" id="A0A399FUJ0"/>
<dbReference type="InterPro" id="IPR000713">
    <property type="entry name" value="Mur_ligase_N"/>
</dbReference>
<keyword evidence="7" id="KW-0460">Magnesium</keyword>
<dbReference type="InterPro" id="IPR005761">
    <property type="entry name" value="UDP-N-AcMur-Glu-dNH2Pim_ligase"/>
</dbReference>
<comment type="caution">
    <text evidence="7">Lacks conserved residue(s) required for the propagation of feature annotation.</text>
</comment>
<evidence type="ECO:0000256" key="6">
    <source>
        <dbReference type="ARBA" id="ARBA00023316"/>
    </source>
</evidence>
<keyword evidence="4 7" id="KW-0573">Peptidoglycan synthesis</keyword>
<dbReference type="EC" id="6.3.2.-" evidence="7"/>
<dbReference type="SUPFAM" id="SSF63418">
    <property type="entry name" value="MurE/MurF N-terminal domain"/>
    <property type="match status" value="1"/>
</dbReference>
<dbReference type="GO" id="GO:0005524">
    <property type="term" value="F:ATP binding"/>
    <property type="evidence" value="ECO:0007669"/>
    <property type="project" value="UniProtKB-UniRule"/>
</dbReference>
<dbReference type="HAMAP" id="MF_00208">
    <property type="entry name" value="MurE"/>
    <property type="match status" value="1"/>
</dbReference>
<keyword evidence="7" id="KW-0963">Cytoplasm</keyword>
<protein>
    <recommendedName>
        <fullName evidence="7">UDP-N-acetylmuramyl-tripeptide synthetase</fullName>
        <ecNumber evidence="7">6.3.2.-</ecNumber>
    </recommendedName>
    <alternativeName>
        <fullName evidence="7">UDP-MurNAc-tripeptide synthetase</fullName>
    </alternativeName>
</protein>
<dbReference type="GO" id="GO:0000287">
    <property type="term" value="F:magnesium ion binding"/>
    <property type="evidence" value="ECO:0007669"/>
    <property type="project" value="UniProtKB-UniRule"/>
</dbReference>
<comment type="PTM">
    <text evidence="7">Carboxylation is probably crucial for Mg(2+) binding and, consequently, for the gamma-phosphate positioning of ATP.</text>
</comment>
<dbReference type="PANTHER" id="PTHR23135:SF4">
    <property type="entry name" value="UDP-N-ACETYLMURAMOYL-L-ALANYL-D-GLUTAMATE--2,6-DIAMINOPIMELATE LIGASE MURE HOMOLOG, CHLOROPLASTIC"/>
    <property type="match status" value="1"/>
</dbReference>
<evidence type="ECO:0000256" key="2">
    <source>
        <dbReference type="ARBA" id="ARBA00022618"/>
    </source>
</evidence>
<dbReference type="EMBL" id="NDHY01000013">
    <property type="protein sequence ID" value="RIH99763.1"/>
    <property type="molecule type" value="Genomic_DNA"/>
</dbReference>
<evidence type="ECO:0000256" key="3">
    <source>
        <dbReference type="ARBA" id="ARBA00022960"/>
    </source>
</evidence>
<feature type="binding site" evidence="7">
    <location>
        <position position="195"/>
    </location>
    <ligand>
        <name>UDP-N-acetyl-alpha-D-muramoyl-L-alanyl-D-glutamate</name>
        <dbReference type="ChEBI" id="CHEBI:83900"/>
    </ligand>
</feature>
<keyword evidence="6 7" id="KW-0961">Cell wall biogenesis/degradation</keyword>
<comment type="caution">
    <text evidence="12">The sequence shown here is derived from an EMBL/GenBank/DDBJ whole genome shotgun (WGS) entry which is preliminary data.</text>
</comment>
<keyword evidence="7 12" id="KW-0436">Ligase</keyword>
<comment type="cofactor">
    <cofactor evidence="7">
        <name>Mg(2+)</name>
        <dbReference type="ChEBI" id="CHEBI:18420"/>
    </cofactor>
</comment>
<dbReference type="Gene3D" id="3.90.190.20">
    <property type="entry name" value="Mur ligase, C-terminal domain"/>
    <property type="match status" value="1"/>
</dbReference>
<dbReference type="InterPro" id="IPR036565">
    <property type="entry name" value="Mur-like_cat_sf"/>
</dbReference>
<dbReference type="InterPro" id="IPR013221">
    <property type="entry name" value="Mur_ligase_cen"/>
</dbReference>
<dbReference type="NCBIfam" id="TIGR01085">
    <property type="entry name" value="murE"/>
    <property type="match status" value="1"/>
</dbReference>
<dbReference type="Proteomes" id="UP000266287">
    <property type="component" value="Unassembled WGS sequence"/>
</dbReference>
<evidence type="ECO:0000256" key="4">
    <source>
        <dbReference type="ARBA" id="ARBA00022984"/>
    </source>
</evidence>
<comment type="pathway">
    <text evidence="7 8">Cell wall biogenesis; peptidoglycan biosynthesis.</text>
</comment>
<feature type="binding site" evidence="7">
    <location>
        <begin position="118"/>
        <end position="124"/>
    </location>
    <ligand>
        <name>ATP</name>
        <dbReference type="ChEBI" id="CHEBI:30616"/>
    </ligand>
</feature>
<proteinExistence type="inferred from homology"/>
<dbReference type="GO" id="GO:0009252">
    <property type="term" value="P:peptidoglycan biosynthetic process"/>
    <property type="evidence" value="ECO:0007669"/>
    <property type="project" value="UniProtKB-UniRule"/>
</dbReference>
<dbReference type="GO" id="GO:0005737">
    <property type="term" value="C:cytoplasm"/>
    <property type="evidence" value="ECO:0007669"/>
    <property type="project" value="UniProtKB-SubCell"/>
</dbReference>
<reference evidence="12 13" key="1">
    <citation type="submission" date="2018-08" db="EMBL/GenBank/DDBJ databases">
        <title>Draft genome of candidate division NPL-UPA2 bacterium Unc8 that adapted to ultra-basic serpentinizing groundwater.</title>
        <authorList>
            <person name="Ishii S."/>
            <person name="Suzuki S."/>
            <person name="Nealson K.H."/>
        </authorList>
    </citation>
    <scope>NUCLEOTIDE SEQUENCE [LARGE SCALE GENOMIC DNA]</scope>
    <source>
        <strain evidence="12">Unc8</strain>
    </source>
</reference>
<feature type="binding site" evidence="7">
    <location>
        <position position="38"/>
    </location>
    <ligand>
        <name>UDP-N-acetyl-alpha-D-muramoyl-L-alanyl-D-glutamate</name>
        <dbReference type="ChEBI" id="CHEBI:83900"/>
    </ligand>
</feature>
<dbReference type="Gene3D" id="3.40.1390.10">
    <property type="entry name" value="MurE/MurF, N-terminal domain"/>
    <property type="match status" value="1"/>
</dbReference>
<comment type="subcellular location">
    <subcellularLocation>
        <location evidence="7 8">Cytoplasm</location>
    </subcellularLocation>
</comment>
<evidence type="ECO:0000259" key="11">
    <source>
        <dbReference type="Pfam" id="PF08245"/>
    </source>
</evidence>
<keyword evidence="3 7" id="KW-0133">Cell shape</keyword>
<accession>A0A399FUJ0</accession>
<dbReference type="Gene3D" id="3.40.1190.10">
    <property type="entry name" value="Mur-like, catalytic domain"/>
    <property type="match status" value="1"/>
</dbReference>
<evidence type="ECO:0000256" key="5">
    <source>
        <dbReference type="ARBA" id="ARBA00023306"/>
    </source>
</evidence>
<dbReference type="InterPro" id="IPR035911">
    <property type="entry name" value="MurE/MurF_N"/>
</dbReference>
<dbReference type="InterPro" id="IPR036615">
    <property type="entry name" value="Mur_ligase_C_dom_sf"/>
</dbReference>
<evidence type="ECO:0000259" key="10">
    <source>
        <dbReference type="Pfam" id="PF02875"/>
    </source>
</evidence>
<dbReference type="SUPFAM" id="SSF53623">
    <property type="entry name" value="MurD-like peptide ligases, catalytic domain"/>
    <property type="match status" value="1"/>
</dbReference>
<name>A0A399FUJ0_UNCN2</name>
<keyword evidence="2 7" id="KW-0132">Cell division</keyword>
<feature type="domain" description="Mur ligase C-terminal" evidence="10">
    <location>
        <begin position="338"/>
        <end position="463"/>
    </location>
</feature>
<dbReference type="GO" id="GO:0051301">
    <property type="term" value="P:cell division"/>
    <property type="evidence" value="ECO:0007669"/>
    <property type="project" value="UniProtKB-KW"/>
</dbReference>
<dbReference type="GO" id="GO:0071555">
    <property type="term" value="P:cell wall organization"/>
    <property type="evidence" value="ECO:0007669"/>
    <property type="project" value="UniProtKB-KW"/>
</dbReference>
<evidence type="ECO:0000256" key="8">
    <source>
        <dbReference type="RuleBase" id="RU004135"/>
    </source>
</evidence>
<evidence type="ECO:0000313" key="13">
    <source>
        <dbReference type="Proteomes" id="UP000266287"/>
    </source>
</evidence>
<evidence type="ECO:0000313" key="12">
    <source>
        <dbReference type="EMBL" id="RIH99763.1"/>
    </source>
</evidence>
<keyword evidence="5 7" id="KW-0131">Cell cycle</keyword>
<organism evidence="12 13">
    <name type="scientific">candidate division NPL-UPA2 bacterium Unc8</name>
    <dbReference type="NCBI Taxonomy" id="1980939"/>
    <lineage>
        <taxon>Bacteria</taxon>
    </lineage>
</organism>
<evidence type="ECO:0000259" key="9">
    <source>
        <dbReference type="Pfam" id="PF01225"/>
    </source>
</evidence>
<dbReference type="UniPathway" id="UPA00219"/>
<keyword evidence="7" id="KW-0067">ATP-binding</keyword>
<dbReference type="InterPro" id="IPR004101">
    <property type="entry name" value="Mur_ligase_C"/>
</dbReference>
<comment type="function">
    <text evidence="7">Catalyzes the addition of an amino acid to the nucleotide precursor UDP-N-acetylmuramoyl-L-alanyl-D-glutamate (UMAG) in the biosynthesis of bacterial cell-wall peptidoglycan.</text>
</comment>
<comment type="similarity">
    <text evidence="1 7">Belongs to the MurCDEF family. MurE subfamily.</text>
</comment>
<sequence length="494" mass="54874">MQENNKRIIKLKELLKSVEIKLIHGNQEIDISGIAYDSRKVEKGYLFICVRGEKLDGHEFNYEAVQKGAVAILGEEEVESRAEIARIIVSNARIALAQISANFYQNPSLKLKVIGVGGTDGKTTTTYLIESVLKGAGFGVGVIGTINYRWGERVLPAGLTSPESLDLQRMLSEMVAINCKYAVLEVSSHAVSQHRIWATNFDTGIFTNFGRDHLDYHKTLSSYLEAELRLIRSLEKDKLALINIDDRYGRRLKLQTSARVMTYGTKRGAHIRASKINSTLSGLSFHVDTPTASCDVQMKLIGKVNMYNALAAIGVGIEEGLNIELICDALRRAEPVPGRFQIIDEGQDFKVMVDFAHTPQAFLSLLQMAGRMTKGSIIIVFGAAGERDRGKRSLMGRIASRYGSYSIITSDNPYGEDPMQIIEDIKSGFRRRRYSVVIDRLFAIKEGLSRAKGGDMVIIAGKGHEDYQVFGDRVVAFNDCDVVRRLLRDKNANG</sequence>
<dbReference type="GO" id="GO:0008360">
    <property type="term" value="P:regulation of cell shape"/>
    <property type="evidence" value="ECO:0007669"/>
    <property type="project" value="UniProtKB-KW"/>
</dbReference>
<dbReference type="GO" id="GO:0016881">
    <property type="term" value="F:acid-amino acid ligase activity"/>
    <property type="evidence" value="ECO:0007669"/>
    <property type="project" value="UniProtKB-UniRule"/>
</dbReference>
<dbReference type="PANTHER" id="PTHR23135">
    <property type="entry name" value="MUR LIGASE FAMILY MEMBER"/>
    <property type="match status" value="1"/>
</dbReference>